<evidence type="ECO:0000256" key="3">
    <source>
        <dbReference type="ARBA" id="ARBA00023157"/>
    </source>
</evidence>
<evidence type="ECO:0000256" key="6">
    <source>
        <dbReference type="SAM" id="MobiDB-lite"/>
    </source>
</evidence>
<dbReference type="Proteomes" id="UP001178508">
    <property type="component" value="Chromosome 21"/>
</dbReference>
<gene>
    <name evidence="9" type="ORF">XNOV1_A040456</name>
</gene>
<dbReference type="FunFam" id="3.90.215.10:FF:000001">
    <property type="entry name" value="Tenascin isoform 1"/>
    <property type="match status" value="1"/>
</dbReference>
<dbReference type="AlphaFoldDB" id="A0AAV1HA40"/>
<dbReference type="EMBL" id="OY660884">
    <property type="protein sequence ID" value="CAJ1082912.1"/>
    <property type="molecule type" value="Genomic_DNA"/>
</dbReference>
<dbReference type="CDD" id="cd00087">
    <property type="entry name" value="FReD"/>
    <property type="match status" value="1"/>
</dbReference>
<organism evidence="9 10">
    <name type="scientific">Xyrichtys novacula</name>
    <name type="common">Pearly razorfish</name>
    <name type="synonym">Hemipteronotus novacula</name>
    <dbReference type="NCBI Taxonomy" id="13765"/>
    <lineage>
        <taxon>Eukaryota</taxon>
        <taxon>Metazoa</taxon>
        <taxon>Chordata</taxon>
        <taxon>Craniata</taxon>
        <taxon>Vertebrata</taxon>
        <taxon>Euteleostomi</taxon>
        <taxon>Actinopterygii</taxon>
        <taxon>Neopterygii</taxon>
        <taxon>Teleostei</taxon>
        <taxon>Neoteleostei</taxon>
        <taxon>Acanthomorphata</taxon>
        <taxon>Eupercaria</taxon>
        <taxon>Labriformes</taxon>
        <taxon>Labridae</taxon>
        <taxon>Xyrichtys</taxon>
    </lineage>
</organism>
<keyword evidence="2" id="KW-0964">Secreted</keyword>
<evidence type="ECO:0000313" key="10">
    <source>
        <dbReference type="Proteomes" id="UP001178508"/>
    </source>
</evidence>
<dbReference type="PROSITE" id="PS51406">
    <property type="entry name" value="FIBRINOGEN_C_2"/>
    <property type="match status" value="1"/>
</dbReference>
<evidence type="ECO:0000259" key="8">
    <source>
        <dbReference type="PROSITE" id="PS51406"/>
    </source>
</evidence>
<reference evidence="9" key="1">
    <citation type="submission" date="2023-08" db="EMBL/GenBank/DDBJ databases">
        <authorList>
            <person name="Alioto T."/>
            <person name="Alioto T."/>
            <person name="Gomez Garrido J."/>
        </authorList>
    </citation>
    <scope>NUCLEOTIDE SEQUENCE</scope>
</reference>
<evidence type="ECO:0000256" key="5">
    <source>
        <dbReference type="SAM" id="Coils"/>
    </source>
</evidence>
<feature type="coiled-coil region" evidence="5">
    <location>
        <begin position="175"/>
        <end position="209"/>
    </location>
</feature>
<dbReference type="InterPro" id="IPR036056">
    <property type="entry name" value="Fibrinogen-like_C"/>
</dbReference>
<evidence type="ECO:0000256" key="7">
    <source>
        <dbReference type="SAM" id="SignalP"/>
    </source>
</evidence>
<feature type="domain" description="Fibrinogen C-terminal" evidence="8">
    <location>
        <begin position="289"/>
        <end position="510"/>
    </location>
</feature>
<keyword evidence="7" id="KW-0732">Signal</keyword>
<dbReference type="PANTHER" id="PTHR47221">
    <property type="entry name" value="FIBRINOGEN ALPHA CHAIN"/>
    <property type="match status" value="1"/>
</dbReference>
<feature type="chain" id="PRO_5043516550" evidence="7">
    <location>
        <begin position="24"/>
        <end position="517"/>
    </location>
</feature>
<evidence type="ECO:0000313" key="9">
    <source>
        <dbReference type="EMBL" id="CAJ1082912.1"/>
    </source>
</evidence>
<dbReference type="Pfam" id="PF00147">
    <property type="entry name" value="Fibrinogen_C"/>
    <property type="match status" value="1"/>
</dbReference>
<evidence type="ECO:0000256" key="2">
    <source>
        <dbReference type="ARBA" id="ARBA00022525"/>
    </source>
</evidence>
<protein>
    <submittedName>
        <fullName evidence="9">Fibrinogen-like protein 1</fullName>
    </submittedName>
</protein>
<dbReference type="SMART" id="SM00186">
    <property type="entry name" value="FBG"/>
    <property type="match status" value="1"/>
</dbReference>
<dbReference type="GO" id="GO:0034116">
    <property type="term" value="P:positive regulation of heterotypic cell-cell adhesion"/>
    <property type="evidence" value="ECO:0007669"/>
    <property type="project" value="TreeGrafter"/>
</dbReference>
<dbReference type="GO" id="GO:0042730">
    <property type="term" value="P:fibrinolysis"/>
    <property type="evidence" value="ECO:0007669"/>
    <property type="project" value="TreeGrafter"/>
</dbReference>
<feature type="region of interest" description="Disordered" evidence="6">
    <location>
        <begin position="103"/>
        <end position="123"/>
    </location>
</feature>
<feature type="coiled-coil region" evidence="5">
    <location>
        <begin position="238"/>
        <end position="265"/>
    </location>
</feature>
<dbReference type="NCBIfam" id="NF040941">
    <property type="entry name" value="GGGWT_bact"/>
    <property type="match status" value="1"/>
</dbReference>
<proteinExistence type="predicted"/>
<keyword evidence="3" id="KW-1015">Disulfide bond</keyword>
<accession>A0AAV1HA40</accession>
<dbReference type="PANTHER" id="PTHR47221:SF5">
    <property type="entry name" value="FIBRINOGEN C-TERMINAL DOMAIN-CONTAINING PROTEIN"/>
    <property type="match status" value="1"/>
</dbReference>
<feature type="signal peptide" evidence="7">
    <location>
        <begin position="1"/>
        <end position="23"/>
    </location>
</feature>
<evidence type="ECO:0000256" key="4">
    <source>
        <dbReference type="ARBA" id="ARBA00023180"/>
    </source>
</evidence>
<sequence length="517" mass="59406">MKRPFVLLTCSFLTWWWYQLVTGDFAASDGHTDVQPGEDVHHNTLRETRTDLLGVKGRASRDVLDTNIGANWDLPDINKNNYEDADWHPPSTLLETRYNLHPDSSPVMHRTNTGVRESNNRSSAEHCGEYSSQMTSNGQCRLTATLPAVPVGTSQKRCPDMFRCTDDISYWLHENQNRKEQLDELRETMSTLQEELRNHGHRVRALETQGDGGLNLNLTFDQRLHSLEFHQTKMDTLLHIHETLLQELETQLRNLSATVQRVNLNTGCRINVIRATSLLSMRDTPPDGRHLSLCPSDCATLYHNGVRRSGVYSIIVSPGSSQPVYCDMETDGGGWTVFQRRRDGSVNFNRGWSEYREGFGEPRGEHWVGNQQLHLLSNQGHYSLRIKLQDWSNAHRHAHYHTFRIEDEENHYRLHVSGFSGTVKDSFAWYHNQQSFSTPDTGNICAEISHAGWWFHQCFYANLNGVYYKGGRYSLKAQNLLGPDGIVWFSWRESDFYSLKGVTMMIRPSNFRPSFSP</sequence>
<dbReference type="GO" id="GO:0005577">
    <property type="term" value="C:fibrinogen complex"/>
    <property type="evidence" value="ECO:0007669"/>
    <property type="project" value="TreeGrafter"/>
</dbReference>
<dbReference type="InterPro" id="IPR020837">
    <property type="entry name" value="Fibrinogen_CS"/>
</dbReference>
<keyword evidence="5" id="KW-0175">Coiled coil</keyword>
<dbReference type="GO" id="GO:0005201">
    <property type="term" value="F:extracellular matrix structural constituent"/>
    <property type="evidence" value="ECO:0007669"/>
    <property type="project" value="TreeGrafter"/>
</dbReference>
<feature type="compositionally biased region" description="Polar residues" evidence="6">
    <location>
        <begin position="110"/>
        <end position="122"/>
    </location>
</feature>
<dbReference type="InterPro" id="IPR014716">
    <property type="entry name" value="Fibrinogen_a/b/g_C_1"/>
</dbReference>
<dbReference type="GO" id="GO:0070527">
    <property type="term" value="P:platelet aggregation"/>
    <property type="evidence" value="ECO:0007669"/>
    <property type="project" value="TreeGrafter"/>
</dbReference>
<dbReference type="SUPFAM" id="SSF56496">
    <property type="entry name" value="Fibrinogen C-terminal domain-like"/>
    <property type="match status" value="1"/>
</dbReference>
<keyword evidence="10" id="KW-1185">Reference proteome</keyword>
<comment type="subcellular location">
    <subcellularLocation>
        <location evidence="1">Secreted</location>
    </subcellularLocation>
</comment>
<dbReference type="InterPro" id="IPR002181">
    <property type="entry name" value="Fibrinogen_a/b/g_C_dom"/>
</dbReference>
<dbReference type="GO" id="GO:0072377">
    <property type="term" value="P:blood coagulation, common pathway"/>
    <property type="evidence" value="ECO:0007669"/>
    <property type="project" value="TreeGrafter"/>
</dbReference>
<dbReference type="InterPro" id="IPR037579">
    <property type="entry name" value="FIB_ANG-like"/>
</dbReference>
<dbReference type="GO" id="GO:0030674">
    <property type="term" value="F:protein-macromolecule adaptor activity"/>
    <property type="evidence" value="ECO:0007669"/>
    <property type="project" value="TreeGrafter"/>
</dbReference>
<evidence type="ECO:0000256" key="1">
    <source>
        <dbReference type="ARBA" id="ARBA00004613"/>
    </source>
</evidence>
<name>A0AAV1HA40_XYRNO</name>
<keyword evidence="4" id="KW-0325">Glycoprotein</keyword>
<dbReference type="Gene3D" id="3.90.215.10">
    <property type="entry name" value="Gamma Fibrinogen, chain A, domain 1"/>
    <property type="match status" value="1"/>
</dbReference>
<dbReference type="PROSITE" id="PS00514">
    <property type="entry name" value="FIBRINOGEN_C_1"/>
    <property type="match status" value="1"/>
</dbReference>